<evidence type="ECO:0000256" key="4">
    <source>
        <dbReference type="PROSITE-ProRule" id="PRU00510"/>
    </source>
</evidence>
<evidence type="ECO:0000313" key="7">
    <source>
        <dbReference type="EMBL" id="OGN00945.1"/>
    </source>
</evidence>
<dbReference type="GO" id="GO:0008270">
    <property type="term" value="F:zinc ion binding"/>
    <property type="evidence" value="ECO:0007669"/>
    <property type="project" value="UniProtKB-KW"/>
</dbReference>
<gene>
    <name evidence="7" type="ORF">A2650_03285</name>
</gene>
<evidence type="ECO:0000256" key="5">
    <source>
        <dbReference type="SAM" id="Coils"/>
    </source>
</evidence>
<evidence type="ECO:0000313" key="8">
    <source>
        <dbReference type="Proteomes" id="UP000177117"/>
    </source>
</evidence>
<feature type="zinc finger region" description="dksA C4-type" evidence="4">
    <location>
        <begin position="91"/>
        <end position="115"/>
    </location>
</feature>
<keyword evidence="3" id="KW-0862">Zinc</keyword>
<dbReference type="Gene3D" id="1.20.120.910">
    <property type="entry name" value="DksA, coiled-coil domain"/>
    <property type="match status" value="1"/>
</dbReference>
<protein>
    <recommendedName>
        <fullName evidence="6">Zinc finger DksA/TraR C4-type domain-containing protein</fullName>
    </recommendedName>
</protein>
<reference evidence="7 8" key="1">
    <citation type="journal article" date="2016" name="Nat. Commun.">
        <title>Thousands of microbial genomes shed light on interconnected biogeochemical processes in an aquifer system.</title>
        <authorList>
            <person name="Anantharaman K."/>
            <person name="Brown C.T."/>
            <person name="Hug L.A."/>
            <person name="Sharon I."/>
            <person name="Castelle C.J."/>
            <person name="Probst A.J."/>
            <person name="Thomas B.C."/>
            <person name="Singh A."/>
            <person name="Wilkins M.J."/>
            <person name="Karaoz U."/>
            <person name="Brodie E.L."/>
            <person name="Williams K.H."/>
            <person name="Hubbard S.S."/>
            <person name="Banfield J.F."/>
        </authorList>
    </citation>
    <scope>NUCLEOTIDE SEQUENCE [LARGE SCALE GENOMIC DNA]</scope>
</reference>
<keyword evidence="2" id="KW-0863">Zinc-finger</keyword>
<name>A0A1F8EJB2_9BACT</name>
<evidence type="ECO:0000259" key="6">
    <source>
        <dbReference type="Pfam" id="PF01258"/>
    </source>
</evidence>
<dbReference type="InterPro" id="IPR000962">
    <property type="entry name" value="Znf_DskA_TraR"/>
</dbReference>
<feature type="coiled-coil region" evidence="5">
    <location>
        <begin position="3"/>
        <end position="72"/>
    </location>
</feature>
<dbReference type="EMBL" id="MGJD01000012">
    <property type="protein sequence ID" value="OGN00945.1"/>
    <property type="molecule type" value="Genomic_DNA"/>
</dbReference>
<dbReference type="InterPro" id="IPR020458">
    <property type="entry name" value="Znf_DskA_TraR_CS"/>
</dbReference>
<keyword evidence="5" id="KW-0175">Coiled coil</keyword>
<evidence type="ECO:0000256" key="3">
    <source>
        <dbReference type="ARBA" id="ARBA00022833"/>
    </source>
</evidence>
<dbReference type="PROSITE" id="PS01102">
    <property type="entry name" value="ZF_DKSA_1"/>
    <property type="match status" value="1"/>
</dbReference>
<dbReference type="PROSITE" id="PS51128">
    <property type="entry name" value="ZF_DKSA_2"/>
    <property type="match status" value="1"/>
</dbReference>
<sequence>MDKEELKKLLENLNNRVKEIDNELASIATENPLVRGDFNVRVEDVGQSQEDAAQEAGELDRQQALVNTLETERKDVITTINKIKSGEYGRCEKCSTDINPARLRAMPAALFCIGCAKKTRF</sequence>
<dbReference type="PANTHER" id="PTHR33823">
    <property type="entry name" value="RNA POLYMERASE-BINDING TRANSCRIPTION FACTOR DKSA-RELATED"/>
    <property type="match status" value="1"/>
</dbReference>
<feature type="domain" description="Zinc finger DksA/TraR C4-type" evidence="6">
    <location>
        <begin position="86"/>
        <end position="118"/>
    </location>
</feature>
<evidence type="ECO:0000256" key="2">
    <source>
        <dbReference type="ARBA" id="ARBA00022771"/>
    </source>
</evidence>
<dbReference type="Proteomes" id="UP000177117">
    <property type="component" value="Unassembled WGS sequence"/>
</dbReference>
<dbReference type="SUPFAM" id="SSF57716">
    <property type="entry name" value="Glucocorticoid receptor-like (DNA-binding domain)"/>
    <property type="match status" value="1"/>
</dbReference>
<dbReference type="AlphaFoldDB" id="A0A1F8EJB2"/>
<keyword evidence="1" id="KW-0479">Metal-binding</keyword>
<dbReference type="Pfam" id="PF01258">
    <property type="entry name" value="zf-dskA_traR"/>
    <property type="match status" value="1"/>
</dbReference>
<dbReference type="PANTHER" id="PTHR33823:SF4">
    <property type="entry name" value="GENERAL STRESS PROTEIN 16O"/>
    <property type="match status" value="1"/>
</dbReference>
<proteinExistence type="predicted"/>
<organism evidence="7 8">
    <name type="scientific">Candidatus Yanofskybacteria bacterium RIFCSPHIGHO2_01_FULL_41_53</name>
    <dbReference type="NCBI Taxonomy" id="1802663"/>
    <lineage>
        <taxon>Bacteria</taxon>
        <taxon>Candidatus Yanofskyibacteriota</taxon>
    </lineage>
</organism>
<accession>A0A1F8EJB2</accession>
<comment type="caution">
    <text evidence="7">The sequence shown here is derived from an EMBL/GenBank/DDBJ whole genome shotgun (WGS) entry which is preliminary data.</text>
</comment>
<evidence type="ECO:0000256" key="1">
    <source>
        <dbReference type="ARBA" id="ARBA00022723"/>
    </source>
</evidence>